<dbReference type="Gene3D" id="3.10.20.520">
    <property type="entry name" value="Phenylacetic acid degradation B"/>
    <property type="match status" value="1"/>
</dbReference>
<dbReference type="AlphaFoldDB" id="A0A3N6MKL6"/>
<evidence type="ECO:0000313" key="3">
    <source>
        <dbReference type="Proteomes" id="UP000282323"/>
    </source>
</evidence>
<evidence type="ECO:0000256" key="1">
    <source>
        <dbReference type="SAM" id="MobiDB-lite"/>
    </source>
</evidence>
<dbReference type="Pfam" id="PF06243">
    <property type="entry name" value="PaaB"/>
    <property type="match status" value="1"/>
</dbReference>
<dbReference type="InterPro" id="IPR009359">
    <property type="entry name" value="PaaB"/>
</dbReference>
<gene>
    <name evidence="2" type="ORF">EA473_10010</name>
</gene>
<keyword evidence="3" id="KW-1185">Reference proteome</keyword>
<evidence type="ECO:0008006" key="4">
    <source>
        <dbReference type="Google" id="ProtNLM"/>
    </source>
</evidence>
<comment type="caution">
    <text evidence="2">The sequence shown here is derived from an EMBL/GenBank/DDBJ whole genome shotgun (WGS) entry which is preliminary data.</text>
</comment>
<feature type="region of interest" description="Disordered" evidence="1">
    <location>
        <begin position="65"/>
        <end position="95"/>
    </location>
</feature>
<evidence type="ECO:0000313" key="2">
    <source>
        <dbReference type="EMBL" id="RQG94826.1"/>
    </source>
</evidence>
<dbReference type="Proteomes" id="UP000282323">
    <property type="component" value="Unassembled WGS sequence"/>
</dbReference>
<dbReference type="EMBL" id="REGA01000007">
    <property type="protein sequence ID" value="RQG94826.1"/>
    <property type="molecule type" value="Genomic_DNA"/>
</dbReference>
<name>A0A3N6MKL6_NATCH</name>
<accession>A0A3N6MKL6</accession>
<protein>
    <recommendedName>
        <fullName evidence="4">Phenylacetic acid degradation protein PaaB</fullName>
    </recommendedName>
</protein>
<feature type="compositionally biased region" description="Polar residues" evidence="1">
    <location>
        <begin position="86"/>
        <end position="95"/>
    </location>
</feature>
<dbReference type="InterPro" id="IPR038693">
    <property type="entry name" value="PaaB_sf"/>
</dbReference>
<proteinExistence type="predicted"/>
<sequence>MALDNHCMEPYRVFVQWQRGKPHEYAQTVTAADDEMALMLAKRNIDLRSDPLDIWVTPESEITEMSKDETALTPSTDRTYREVSGYSAQPTDGST</sequence>
<organism evidence="2 3">
    <name type="scientific">Natrarchaeobius chitinivorans</name>
    <dbReference type="NCBI Taxonomy" id="1679083"/>
    <lineage>
        <taxon>Archaea</taxon>
        <taxon>Methanobacteriati</taxon>
        <taxon>Methanobacteriota</taxon>
        <taxon>Stenosarchaea group</taxon>
        <taxon>Halobacteria</taxon>
        <taxon>Halobacteriales</taxon>
        <taxon>Natrialbaceae</taxon>
        <taxon>Natrarchaeobius</taxon>
    </lineage>
</organism>
<reference evidence="2 3" key="1">
    <citation type="submission" date="2018-10" db="EMBL/GenBank/DDBJ databases">
        <title>Natrarchaeobius chitinivorans gen. nov., sp. nov., and Natrarchaeobius haloalkaliphilus sp. nov., alkaliphilic, chitin-utilizing haloarchaea from hypersaline alkaline lakes.</title>
        <authorList>
            <person name="Sorokin D.Y."/>
            <person name="Elcheninov A.G."/>
            <person name="Kostrikina N.A."/>
            <person name="Bale N.J."/>
            <person name="Sinninghe Damste J.S."/>
            <person name="Khijniak T.V."/>
            <person name="Kublanov I.V."/>
            <person name="Toshchakov S.V."/>
        </authorList>
    </citation>
    <scope>NUCLEOTIDE SEQUENCE [LARGE SCALE GENOMIC DNA]</scope>
    <source>
        <strain evidence="2 3">AArcht4T</strain>
    </source>
</reference>